<dbReference type="AlphaFoldDB" id="D0N4Y9"/>
<dbReference type="Proteomes" id="UP000006643">
    <property type="component" value="Unassembled WGS sequence"/>
</dbReference>
<evidence type="ECO:0000313" key="3">
    <source>
        <dbReference type="Proteomes" id="UP000006643"/>
    </source>
</evidence>
<reference evidence="3" key="1">
    <citation type="journal article" date="2009" name="Nature">
        <title>Genome sequence and analysis of the Irish potato famine pathogen Phytophthora infestans.</title>
        <authorList>
            <consortium name="The Broad Institute Genome Sequencing Platform"/>
            <person name="Haas B.J."/>
            <person name="Kamoun S."/>
            <person name="Zody M.C."/>
            <person name="Jiang R.H."/>
            <person name="Handsaker R.E."/>
            <person name="Cano L.M."/>
            <person name="Grabherr M."/>
            <person name="Kodira C.D."/>
            <person name="Raffaele S."/>
            <person name="Torto-Alalibo T."/>
            <person name="Bozkurt T.O."/>
            <person name="Ah-Fong A.M."/>
            <person name="Alvarado L."/>
            <person name="Anderson V.L."/>
            <person name="Armstrong M.R."/>
            <person name="Avrova A."/>
            <person name="Baxter L."/>
            <person name="Beynon J."/>
            <person name="Boevink P.C."/>
            <person name="Bollmann S.R."/>
            <person name="Bos J.I."/>
            <person name="Bulone V."/>
            <person name="Cai G."/>
            <person name="Cakir C."/>
            <person name="Carrington J.C."/>
            <person name="Chawner M."/>
            <person name="Conti L."/>
            <person name="Costanzo S."/>
            <person name="Ewan R."/>
            <person name="Fahlgren N."/>
            <person name="Fischbach M.A."/>
            <person name="Fugelstad J."/>
            <person name="Gilroy E.M."/>
            <person name="Gnerre S."/>
            <person name="Green P.J."/>
            <person name="Grenville-Briggs L.J."/>
            <person name="Griffith J."/>
            <person name="Grunwald N.J."/>
            <person name="Horn K."/>
            <person name="Horner N.R."/>
            <person name="Hu C.H."/>
            <person name="Huitema E."/>
            <person name="Jeong D.H."/>
            <person name="Jones A.M."/>
            <person name="Jones J.D."/>
            <person name="Jones R.W."/>
            <person name="Karlsson E.K."/>
            <person name="Kunjeti S.G."/>
            <person name="Lamour K."/>
            <person name="Liu Z."/>
            <person name="Ma L."/>
            <person name="Maclean D."/>
            <person name="Chibucos M.C."/>
            <person name="McDonald H."/>
            <person name="McWalters J."/>
            <person name="Meijer H.J."/>
            <person name="Morgan W."/>
            <person name="Morris P.F."/>
            <person name="Munro C.A."/>
            <person name="O'Neill K."/>
            <person name="Ospina-Giraldo M."/>
            <person name="Pinzon A."/>
            <person name="Pritchard L."/>
            <person name="Ramsahoye B."/>
            <person name="Ren Q."/>
            <person name="Restrepo S."/>
            <person name="Roy S."/>
            <person name="Sadanandom A."/>
            <person name="Savidor A."/>
            <person name="Schornack S."/>
            <person name="Schwartz D.C."/>
            <person name="Schumann U.D."/>
            <person name="Schwessinger B."/>
            <person name="Seyer L."/>
            <person name="Sharpe T."/>
            <person name="Silvar C."/>
            <person name="Song J."/>
            <person name="Studholme D.J."/>
            <person name="Sykes S."/>
            <person name="Thines M."/>
            <person name="van de Vondervoort P.J."/>
            <person name="Phuntumart V."/>
            <person name="Wawra S."/>
            <person name="Weide R."/>
            <person name="Win J."/>
            <person name="Young C."/>
            <person name="Zhou S."/>
            <person name="Fry W."/>
            <person name="Meyers B.C."/>
            <person name="van West P."/>
            <person name="Ristaino J."/>
            <person name="Govers F."/>
            <person name="Birch P.R."/>
            <person name="Whisson S.C."/>
            <person name="Judelson H.S."/>
            <person name="Nusbaum C."/>
        </authorList>
    </citation>
    <scope>NUCLEOTIDE SEQUENCE [LARGE SCALE GENOMIC DNA]</scope>
    <source>
        <strain evidence="3">T30-4</strain>
    </source>
</reference>
<evidence type="ECO:0000256" key="1">
    <source>
        <dbReference type="SAM" id="MobiDB-lite"/>
    </source>
</evidence>
<dbReference type="InParanoid" id="D0N4Y9"/>
<feature type="region of interest" description="Disordered" evidence="1">
    <location>
        <begin position="24"/>
        <end position="68"/>
    </location>
</feature>
<dbReference type="GeneID" id="9471696"/>
<keyword evidence="3" id="KW-1185">Reference proteome</keyword>
<dbReference type="VEuPathDB" id="FungiDB:PITG_06486"/>
<proteinExistence type="predicted"/>
<feature type="compositionally biased region" description="Basic residues" evidence="1">
    <location>
        <begin position="58"/>
        <end position="68"/>
    </location>
</feature>
<dbReference type="HOGENOM" id="CLU_2799490_0_0_1"/>
<dbReference type="KEGG" id="pif:PITG_06486"/>
<dbReference type="EMBL" id="DS028125">
    <property type="protein sequence ID" value="EEY69947.1"/>
    <property type="molecule type" value="Genomic_DNA"/>
</dbReference>
<name>D0N4Y9_PHYIT</name>
<evidence type="ECO:0000313" key="2">
    <source>
        <dbReference type="EMBL" id="EEY69947.1"/>
    </source>
</evidence>
<protein>
    <submittedName>
        <fullName evidence="2">Uncharacterized protein</fullName>
    </submittedName>
</protein>
<dbReference type="RefSeq" id="XP_002998594.1">
    <property type="nucleotide sequence ID" value="XM_002998548.1"/>
</dbReference>
<organism evidence="2 3">
    <name type="scientific">Phytophthora infestans (strain T30-4)</name>
    <name type="common">Potato late blight agent</name>
    <dbReference type="NCBI Taxonomy" id="403677"/>
    <lineage>
        <taxon>Eukaryota</taxon>
        <taxon>Sar</taxon>
        <taxon>Stramenopiles</taxon>
        <taxon>Oomycota</taxon>
        <taxon>Peronosporomycetes</taxon>
        <taxon>Peronosporales</taxon>
        <taxon>Peronosporaceae</taxon>
        <taxon>Phytophthora</taxon>
    </lineage>
</organism>
<gene>
    <name evidence="2" type="ORF">PITG_06486</name>
</gene>
<sequence length="68" mass="8108">MPSAEVYGRVKTFFLLSFSRWRPEQQPTEGQAAKPEQQLVHSHVRQKAKQQQQLVLRHDRHKVMQRQS</sequence>
<accession>D0N4Y9</accession>